<evidence type="ECO:0000259" key="2">
    <source>
        <dbReference type="Pfam" id="PF00248"/>
    </source>
</evidence>
<proteinExistence type="predicted"/>
<protein>
    <submittedName>
        <fullName evidence="3">Aldo/keto reductase family protein</fullName>
    </submittedName>
</protein>
<dbReference type="PRINTS" id="PR00069">
    <property type="entry name" value="ALDKETRDTASE"/>
</dbReference>
<organism evidence="3 4">
    <name type="scientific">Candida parapsilosis</name>
    <name type="common">Yeast</name>
    <dbReference type="NCBI Taxonomy" id="5480"/>
    <lineage>
        <taxon>Eukaryota</taxon>
        <taxon>Fungi</taxon>
        <taxon>Dikarya</taxon>
        <taxon>Ascomycota</taxon>
        <taxon>Saccharomycotina</taxon>
        <taxon>Pichiomycetes</taxon>
        <taxon>Debaryomycetaceae</taxon>
        <taxon>Candida/Lodderomyces clade</taxon>
        <taxon>Candida</taxon>
    </lineage>
</organism>
<dbReference type="PANTHER" id="PTHR42686">
    <property type="entry name" value="GH17980P-RELATED"/>
    <property type="match status" value="1"/>
</dbReference>
<dbReference type="InterPro" id="IPR023210">
    <property type="entry name" value="NADP_OxRdtase_dom"/>
</dbReference>
<dbReference type="GO" id="GO:0070485">
    <property type="term" value="P:dehydro-D-arabinono-1,4-lactone biosynthetic process"/>
    <property type="evidence" value="ECO:0007669"/>
    <property type="project" value="EnsemblFungi"/>
</dbReference>
<reference evidence="3" key="1">
    <citation type="submission" date="2020-03" db="EMBL/GenBank/DDBJ databases">
        <title>FDA dAtabase for Regulatory Grade micrObial Sequences (FDA-ARGOS): Supporting development and validation of Infectious Disease Dx tests.</title>
        <authorList>
            <person name="Campos J."/>
            <person name="Goldberg B."/>
            <person name="Tallon L."/>
            <person name="Sadzewicz L."/>
            <person name="Vavikolanu K."/>
            <person name="Mehta A."/>
            <person name="Aluvathingal J."/>
            <person name="Nadendla S."/>
            <person name="Nandy P."/>
            <person name="Geyer C."/>
            <person name="Yan Y."/>
            <person name="Sichtig H."/>
        </authorList>
    </citation>
    <scope>NUCLEOTIDE SEQUENCE [LARGE SCALE GENOMIC DNA]</scope>
    <source>
        <strain evidence="3">FDAARGOS_652</strain>
    </source>
</reference>
<comment type="caution">
    <text evidence="3">The sequence shown here is derived from an EMBL/GenBank/DDBJ whole genome shotgun (WGS) entry which is preliminary data.</text>
</comment>
<dbReference type="Pfam" id="PF00248">
    <property type="entry name" value="Aldo_ket_red"/>
    <property type="match status" value="1"/>
</dbReference>
<dbReference type="GO" id="GO:0005829">
    <property type="term" value="C:cytosol"/>
    <property type="evidence" value="ECO:0007669"/>
    <property type="project" value="TreeGrafter"/>
</dbReference>
<dbReference type="SUPFAM" id="SSF51430">
    <property type="entry name" value="NAD(P)-linked oxidoreductase"/>
    <property type="match status" value="1"/>
</dbReference>
<evidence type="ECO:0000313" key="3">
    <source>
        <dbReference type="EMBL" id="KAF6047177.1"/>
    </source>
</evidence>
<dbReference type="InterPro" id="IPR036812">
    <property type="entry name" value="NAD(P)_OxRdtase_dom_sf"/>
</dbReference>
<dbReference type="EMBL" id="JABWAB010000007">
    <property type="protein sequence ID" value="KAF6047177.1"/>
    <property type="molecule type" value="Genomic_DNA"/>
</dbReference>
<dbReference type="Gene3D" id="3.20.20.100">
    <property type="entry name" value="NADP-dependent oxidoreductase domain"/>
    <property type="match status" value="1"/>
</dbReference>
<gene>
    <name evidence="3" type="ORF">FOB60_004713</name>
</gene>
<dbReference type="AlphaFoldDB" id="A0A8X7TA89"/>
<feature type="domain" description="NADP-dependent oxidoreductase" evidence="2">
    <location>
        <begin position="21"/>
        <end position="296"/>
    </location>
</feature>
<dbReference type="OrthoDB" id="5286008at2759"/>
<evidence type="ECO:0000256" key="1">
    <source>
        <dbReference type="ARBA" id="ARBA00023002"/>
    </source>
</evidence>
<dbReference type="GO" id="GO:0045290">
    <property type="term" value="F:D-arabinose 1-dehydrogenase [NAD(P)+] activity"/>
    <property type="evidence" value="ECO:0007669"/>
    <property type="project" value="EnsemblFungi"/>
</dbReference>
<dbReference type="Proteomes" id="UP000590412">
    <property type="component" value="Unassembled WGS sequence"/>
</dbReference>
<evidence type="ECO:0000313" key="4">
    <source>
        <dbReference type="Proteomes" id="UP000590412"/>
    </source>
</evidence>
<dbReference type="PANTHER" id="PTHR42686:SF1">
    <property type="entry name" value="GH17980P-RELATED"/>
    <property type="match status" value="1"/>
</dbReference>
<sequence length="331" mass="37054">MSSPLPSPTHSHSLDGLPPFIIGGAVFNYQYHSNPESLPVEDILQHAFKLGYNAIDTSPYYGPSEEILGQALSKLNVPRESYYICTKAGRIKLDEFDYSRKSVRASVMRSLTRLQATYLDLVYMHDIEFVTIDEVIEALHELQSLKNEGIVKNIGVSGYPIQFLYAVAVKWKQVNNGAPLDAVMSYCHGCIQNNSLFDIAPKLQTDAGVNKIMNGSILSMSLLRSQPTHSFHPASTALKQRVDELAQQLQLQHRVELAELATKYSIYEWMIKRRSSVVLGVSNLHELNVAIDAFELLKRNGGLSDTDTQLIKQFQSDLGDHFNESWPSGHS</sequence>
<name>A0A8X7TA89_CANPA</name>
<dbReference type="InterPro" id="IPR020471">
    <property type="entry name" value="AKR"/>
</dbReference>
<keyword evidence="1" id="KW-0560">Oxidoreductase</keyword>
<accession>A0A8X7TA89</accession>